<evidence type="ECO:0000256" key="3">
    <source>
        <dbReference type="SAM" id="Phobius"/>
    </source>
</evidence>
<dbReference type="AlphaFoldDB" id="A0A238C2Z9"/>
<reference evidence="5 6" key="1">
    <citation type="submission" date="2015-12" db="EMBL/GenBank/DDBJ databases">
        <title>Draft genome of the nematode, Onchocerca flexuosa.</title>
        <authorList>
            <person name="Mitreva M."/>
        </authorList>
    </citation>
    <scope>NUCLEOTIDE SEQUENCE [LARGE SCALE GENOMIC DNA]</scope>
    <source>
        <strain evidence="5">Red Deer</strain>
    </source>
</reference>
<dbReference type="Pfam" id="PF01484">
    <property type="entry name" value="Col_cuticle_N"/>
    <property type="match status" value="1"/>
</dbReference>
<evidence type="ECO:0000313" key="5">
    <source>
        <dbReference type="EMBL" id="OZC11430.1"/>
    </source>
</evidence>
<dbReference type="SMART" id="SM01088">
    <property type="entry name" value="Col_cuticle_N"/>
    <property type="match status" value="1"/>
</dbReference>
<dbReference type="OrthoDB" id="6380629at2759"/>
<dbReference type="EMBL" id="KZ269980">
    <property type="protein sequence ID" value="OZC11430.1"/>
    <property type="molecule type" value="Genomic_DNA"/>
</dbReference>
<keyword evidence="3" id="KW-0472">Membrane</keyword>
<feature type="compositionally biased region" description="Basic and acidic residues" evidence="2">
    <location>
        <begin position="77"/>
        <end position="86"/>
    </location>
</feature>
<feature type="compositionally biased region" description="Pro residues" evidence="2">
    <location>
        <begin position="301"/>
        <end position="312"/>
    </location>
</feature>
<evidence type="ECO:0000259" key="4">
    <source>
        <dbReference type="SMART" id="SM01088"/>
    </source>
</evidence>
<protein>
    <submittedName>
        <fullName evidence="5">Nematode cuticle collagen domain protein</fullName>
    </submittedName>
</protein>
<dbReference type="GO" id="GO:0060102">
    <property type="term" value="C:cuticular extracellular matrix"/>
    <property type="evidence" value="ECO:0007669"/>
    <property type="project" value="TreeGrafter"/>
</dbReference>
<feature type="region of interest" description="Disordered" evidence="2">
    <location>
        <begin position="65"/>
        <end position="237"/>
    </location>
</feature>
<dbReference type="PANTHER" id="PTHR24637:SF393">
    <property type="entry name" value="CUTICLE COLLAGEN ROL-6"/>
    <property type="match status" value="1"/>
</dbReference>
<feature type="compositionally biased region" description="Low complexity" evidence="2">
    <location>
        <begin position="108"/>
        <end position="122"/>
    </location>
</feature>
<organism evidence="5 6">
    <name type="scientific">Onchocerca flexuosa</name>
    <dbReference type="NCBI Taxonomy" id="387005"/>
    <lineage>
        <taxon>Eukaryota</taxon>
        <taxon>Metazoa</taxon>
        <taxon>Ecdysozoa</taxon>
        <taxon>Nematoda</taxon>
        <taxon>Chromadorea</taxon>
        <taxon>Rhabditida</taxon>
        <taxon>Spirurina</taxon>
        <taxon>Spiruromorpha</taxon>
        <taxon>Filarioidea</taxon>
        <taxon>Onchocercidae</taxon>
        <taxon>Onchocerca</taxon>
    </lineage>
</organism>
<feature type="domain" description="Nematode cuticle collagen N-terminal" evidence="4">
    <location>
        <begin position="7"/>
        <end position="57"/>
    </location>
</feature>
<feature type="compositionally biased region" description="Polar residues" evidence="2">
    <location>
        <begin position="155"/>
        <end position="164"/>
    </location>
</feature>
<evidence type="ECO:0000313" key="6">
    <source>
        <dbReference type="Proteomes" id="UP000242913"/>
    </source>
</evidence>
<feature type="transmembrane region" description="Helical" evidence="3">
    <location>
        <begin position="6"/>
        <end position="28"/>
    </location>
</feature>
<keyword evidence="5" id="KW-0176">Collagen</keyword>
<evidence type="ECO:0000256" key="2">
    <source>
        <dbReference type="SAM" id="MobiDB-lite"/>
    </source>
</evidence>
<keyword evidence="3" id="KW-0812">Transmembrane</keyword>
<gene>
    <name evidence="5" type="ORF">X798_01287</name>
</gene>
<sequence length="496" mass="51351">MSVENATLGTIVFSGATLLICLLAIGAIHKDVTSIWAEIDSEIDSFKVKTDDLWKEMIGLGAGTPSNRLRRQNSYDSYDKTKKSDSGYDSGSSSSYGSYDKTKKSDSGYDSGSSSSYGSSSSGNGGNGYDSSSNTGNGGYNSGGTNYGDVPPTVVNEQYNNPYSANPKEVPPSKINKERGSFETEIYSKGFVPSSARTSVSDSTHGKPSGNGISVSPSHGSAGQPGQQFRPFSGSFIPPDFPKSGWCVCNLENTCPPGPPGPKGEKGVDGENGIPGKDGMDGIDAEDIQQEGPSGCFNCPEGPPGPPGPPGRPGIRGQRGPKGAPGFPGRDGNPGPPGDIGPPGPTGLDGKPGEPGEKGADAEKVVGRKGNRGPPGDQGPEGPPGDKGKDAPPGEPGPEGPPGQLGFQGPQGSDGEAGPEGPPGNPGKDAEYCPCPEREHSNAHRLRIGSGRNDDRETKTEDVRSDEESGRFGKVDYENPEDSNKDKEYKSRRTIV</sequence>
<keyword evidence="6" id="KW-1185">Reference proteome</keyword>
<evidence type="ECO:0000256" key="1">
    <source>
        <dbReference type="ARBA" id="ARBA00022737"/>
    </source>
</evidence>
<feature type="compositionally biased region" description="Low complexity" evidence="2">
    <location>
        <begin position="402"/>
        <end position="411"/>
    </location>
</feature>
<accession>A0A238C2Z9</accession>
<feature type="compositionally biased region" description="Gly residues" evidence="2">
    <location>
        <begin position="136"/>
        <end position="146"/>
    </location>
</feature>
<name>A0A238C2Z9_9BILA</name>
<feature type="compositionally biased region" description="Basic and acidic residues" evidence="2">
    <location>
        <begin position="452"/>
        <end position="496"/>
    </location>
</feature>
<feature type="compositionally biased region" description="Low complexity" evidence="2">
    <location>
        <begin position="313"/>
        <end position="333"/>
    </location>
</feature>
<proteinExistence type="predicted"/>
<feature type="region of interest" description="Disordered" evidence="2">
    <location>
        <begin position="250"/>
        <end position="496"/>
    </location>
</feature>
<dbReference type="GO" id="GO:0042329">
    <property type="term" value="F:structural constituent of collagen and cuticulin-based cuticle"/>
    <property type="evidence" value="ECO:0007669"/>
    <property type="project" value="TreeGrafter"/>
</dbReference>
<dbReference type="InterPro" id="IPR002486">
    <property type="entry name" value="Col_cuticle_N"/>
</dbReference>
<keyword evidence="1" id="KW-0677">Repeat</keyword>
<feature type="compositionally biased region" description="Basic and acidic residues" evidence="2">
    <location>
        <begin position="428"/>
        <end position="442"/>
    </location>
</feature>
<dbReference type="GO" id="GO:0005581">
    <property type="term" value="C:collagen trimer"/>
    <property type="evidence" value="ECO:0007669"/>
    <property type="project" value="UniProtKB-KW"/>
</dbReference>
<feature type="compositionally biased region" description="Polar residues" evidence="2">
    <location>
        <begin position="211"/>
        <end position="227"/>
    </location>
</feature>
<keyword evidence="3" id="KW-1133">Transmembrane helix</keyword>
<dbReference type="PANTHER" id="PTHR24637">
    <property type="entry name" value="COLLAGEN"/>
    <property type="match status" value="1"/>
</dbReference>
<dbReference type="Proteomes" id="UP000242913">
    <property type="component" value="Unassembled WGS sequence"/>
</dbReference>
<feature type="compositionally biased region" description="Basic and acidic residues" evidence="2">
    <location>
        <begin position="351"/>
        <end position="366"/>
    </location>
</feature>
<feature type="compositionally biased region" description="Pro residues" evidence="2">
    <location>
        <begin position="334"/>
        <end position="345"/>
    </location>
</feature>
<feature type="compositionally biased region" description="Low complexity" evidence="2">
    <location>
        <begin position="87"/>
        <end position="99"/>
    </location>
</feature>